<gene>
    <name evidence="1" type="ORF">GLYMA_05G033100</name>
</gene>
<keyword evidence="3" id="KW-1185">Reference proteome</keyword>
<dbReference type="AlphaFoldDB" id="K7KMM7"/>
<dbReference type="PaxDb" id="3847-GLYMA05G01735.1"/>
<dbReference type="InParanoid" id="K7KMM7"/>
<reference evidence="1 2" key="1">
    <citation type="journal article" date="2010" name="Nature">
        <title>Genome sequence of the palaeopolyploid soybean.</title>
        <authorList>
            <person name="Schmutz J."/>
            <person name="Cannon S.B."/>
            <person name="Schlueter J."/>
            <person name="Ma J."/>
            <person name="Mitros T."/>
            <person name="Nelson W."/>
            <person name="Hyten D.L."/>
            <person name="Song Q."/>
            <person name="Thelen J.J."/>
            <person name="Cheng J."/>
            <person name="Xu D."/>
            <person name="Hellsten U."/>
            <person name="May G.D."/>
            <person name="Yu Y."/>
            <person name="Sakurai T."/>
            <person name="Umezawa T."/>
            <person name="Bhattacharyya M.K."/>
            <person name="Sandhu D."/>
            <person name="Valliyodan B."/>
            <person name="Lindquist E."/>
            <person name="Peto M."/>
            <person name="Grant D."/>
            <person name="Shu S."/>
            <person name="Goodstein D."/>
            <person name="Barry K."/>
            <person name="Futrell-Griggs M."/>
            <person name="Abernathy B."/>
            <person name="Du J."/>
            <person name="Tian Z."/>
            <person name="Zhu L."/>
            <person name="Gill N."/>
            <person name="Joshi T."/>
            <person name="Libault M."/>
            <person name="Sethuraman A."/>
            <person name="Zhang X.-C."/>
            <person name="Shinozaki K."/>
            <person name="Nguyen H.T."/>
            <person name="Wing R.A."/>
            <person name="Cregan P."/>
            <person name="Specht J."/>
            <person name="Grimwood J."/>
            <person name="Rokhsar D."/>
            <person name="Stacey G."/>
            <person name="Shoemaker R.C."/>
            <person name="Jackson S.A."/>
        </authorList>
    </citation>
    <scope>NUCLEOTIDE SEQUENCE [LARGE SCALE GENOMIC DNA]</scope>
    <source>
        <strain evidence="2">cv. Williams 82</strain>
        <tissue evidence="1">Callus</tissue>
    </source>
</reference>
<organism evidence="2">
    <name type="scientific">Glycine max</name>
    <name type="common">Soybean</name>
    <name type="synonym">Glycine hispida</name>
    <dbReference type="NCBI Taxonomy" id="3847"/>
    <lineage>
        <taxon>Eukaryota</taxon>
        <taxon>Viridiplantae</taxon>
        <taxon>Streptophyta</taxon>
        <taxon>Embryophyta</taxon>
        <taxon>Tracheophyta</taxon>
        <taxon>Spermatophyta</taxon>
        <taxon>Magnoliopsida</taxon>
        <taxon>eudicotyledons</taxon>
        <taxon>Gunneridae</taxon>
        <taxon>Pentapetalae</taxon>
        <taxon>rosids</taxon>
        <taxon>fabids</taxon>
        <taxon>Fabales</taxon>
        <taxon>Fabaceae</taxon>
        <taxon>Papilionoideae</taxon>
        <taxon>50 kb inversion clade</taxon>
        <taxon>NPAAA clade</taxon>
        <taxon>indigoferoid/millettioid clade</taxon>
        <taxon>Phaseoleae</taxon>
        <taxon>Glycine</taxon>
        <taxon>Glycine subgen. Soja</taxon>
    </lineage>
</organism>
<proteinExistence type="predicted"/>
<evidence type="ECO:0000313" key="3">
    <source>
        <dbReference type="Proteomes" id="UP000008827"/>
    </source>
</evidence>
<dbReference type="EMBL" id="CM000838">
    <property type="protein sequence ID" value="KRH57010.1"/>
    <property type="molecule type" value="Genomic_DNA"/>
</dbReference>
<sequence length="75" mass="8700">MIYDGLVASCMIIINHGIPNQGASLCPSGYQRFLRNKALLPPYYDYYHFNIPDLHRSLFSDLARDRYMFSGNYFG</sequence>
<evidence type="ECO:0000313" key="1">
    <source>
        <dbReference type="EMBL" id="KRH57010.1"/>
    </source>
</evidence>
<dbReference type="Proteomes" id="UP000008827">
    <property type="component" value="Chromosome 5"/>
</dbReference>
<protein>
    <submittedName>
        <fullName evidence="1 2">Uncharacterized protein</fullName>
    </submittedName>
</protein>
<reference evidence="2" key="2">
    <citation type="submission" date="2018-02" db="UniProtKB">
        <authorList>
            <consortium name="EnsemblPlants"/>
        </authorList>
    </citation>
    <scope>IDENTIFICATION</scope>
    <source>
        <strain evidence="2">Williams 82</strain>
    </source>
</reference>
<name>K7KMM7_SOYBN</name>
<dbReference type="EnsemblPlants" id="KRH57010">
    <property type="protein sequence ID" value="KRH57010"/>
    <property type="gene ID" value="GLYMA_05G033100"/>
</dbReference>
<evidence type="ECO:0000313" key="2">
    <source>
        <dbReference type="EnsemblPlants" id="KRH57010"/>
    </source>
</evidence>
<dbReference type="Gramene" id="KRH57010">
    <property type="protein sequence ID" value="KRH57010"/>
    <property type="gene ID" value="GLYMA_05G033100"/>
</dbReference>
<dbReference type="HOGENOM" id="CLU_2676006_0_0_1"/>
<accession>K7KMM7</accession>
<reference evidence="1" key="3">
    <citation type="submission" date="2018-07" db="EMBL/GenBank/DDBJ databases">
        <title>WGS assembly of Glycine max.</title>
        <authorList>
            <person name="Schmutz J."/>
            <person name="Cannon S."/>
            <person name="Schlueter J."/>
            <person name="Ma J."/>
            <person name="Mitros T."/>
            <person name="Nelson W."/>
            <person name="Hyten D."/>
            <person name="Song Q."/>
            <person name="Thelen J."/>
            <person name="Cheng J."/>
            <person name="Xu D."/>
            <person name="Hellsten U."/>
            <person name="May G."/>
            <person name="Yu Y."/>
            <person name="Sakurai T."/>
            <person name="Umezawa T."/>
            <person name="Bhattacharyya M."/>
            <person name="Sandhu D."/>
            <person name="Valliyodan B."/>
            <person name="Lindquist E."/>
            <person name="Peto M."/>
            <person name="Grant D."/>
            <person name="Shu S."/>
            <person name="Goodstein D."/>
            <person name="Barry K."/>
            <person name="Futrell-Griggs M."/>
            <person name="Abernathy B."/>
            <person name="Du J."/>
            <person name="Tian Z."/>
            <person name="Zhu L."/>
            <person name="Gill N."/>
            <person name="Joshi T."/>
            <person name="Libault M."/>
            <person name="Sethuraman A."/>
            <person name="Zhang X."/>
            <person name="Shinozaki K."/>
            <person name="Nguyen H."/>
            <person name="Wing R."/>
            <person name="Cregan P."/>
            <person name="Specht J."/>
            <person name="Grimwood J."/>
            <person name="Rokhsar D."/>
            <person name="Stacey G."/>
            <person name="Shoemaker R."/>
            <person name="Jackson S."/>
        </authorList>
    </citation>
    <scope>NUCLEOTIDE SEQUENCE</scope>
    <source>
        <tissue evidence="1">Callus</tissue>
    </source>
</reference>